<evidence type="ECO:0008006" key="4">
    <source>
        <dbReference type="Google" id="ProtNLM"/>
    </source>
</evidence>
<keyword evidence="3" id="KW-1185">Reference proteome</keyword>
<dbReference type="Proteomes" id="UP000555103">
    <property type="component" value="Unassembled WGS sequence"/>
</dbReference>
<protein>
    <recommendedName>
        <fullName evidence="4">Membrane-binding protein</fullName>
    </recommendedName>
</protein>
<gene>
    <name evidence="2" type="ORF">GGR21_002093</name>
</gene>
<dbReference type="EMBL" id="JACIEP010000006">
    <property type="protein sequence ID" value="MBB4036192.1"/>
    <property type="molecule type" value="Genomic_DNA"/>
</dbReference>
<dbReference type="AlphaFoldDB" id="A0A840CUN7"/>
<name>A0A840CUN7_9BACT</name>
<proteinExistence type="predicted"/>
<accession>A0A840CUN7</accession>
<reference evidence="2 3" key="1">
    <citation type="submission" date="2020-08" db="EMBL/GenBank/DDBJ databases">
        <title>Genomic Encyclopedia of Type Strains, Phase IV (KMG-IV): sequencing the most valuable type-strain genomes for metagenomic binning, comparative biology and taxonomic classification.</title>
        <authorList>
            <person name="Goeker M."/>
        </authorList>
    </citation>
    <scope>NUCLEOTIDE SEQUENCE [LARGE SCALE GENOMIC DNA]</scope>
    <source>
        <strain evidence="2 3">DSM 104969</strain>
    </source>
</reference>
<evidence type="ECO:0000313" key="2">
    <source>
        <dbReference type="EMBL" id="MBB4036192.1"/>
    </source>
</evidence>
<organism evidence="2 3">
    <name type="scientific">Dysgonomonas hofstadii</name>
    <dbReference type="NCBI Taxonomy" id="637886"/>
    <lineage>
        <taxon>Bacteria</taxon>
        <taxon>Pseudomonadati</taxon>
        <taxon>Bacteroidota</taxon>
        <taxon>Bacteroidia</taxon>
        <taxon>Bacteroidales</taxon>
        <taxon>Dysgonomonadaceae</taxon>
        <taxon>Dysgonomonas</taxon>
    </lineage>
</organism>
<feature type="coiled-coil region" evidence="1">
    <location>
        <begin position="9"/>
        <end position="77"/>
    </location>
</feature>
<dbReference type="RefSeq" id="WP_183307097.1">
    <property type="nucleotide sequence ID" value="NZ_JACIEP010000006.1"/>
</dbReference>
<keyword evidence="1" id="KW-0175">Coiled coil</keyword>
<evidence type="ECO:0000313" key="3">
    <source>
        <dbReference type="Proteomes" id="UP000555103"/>
    </source>
</evidence>
<evidence type="ECO:0000256" key="1">
    <source>
        <dbReference type="SAM" id="Coils"/>
    </source>
</evidence>
<comment type="caution">
    <text evidence="2">The sequence shown here is derived from an EMBL/GenBank/DDBJ whole genome shotgun (WGS) entry which is preliminary data.</text>
</comment>
<sequence length="103" mass="12103">MSKVISEQIEKTQMLLNGLEGKAELVKNKGLDDEFIKKLSVNNQQMTVYNEELDKLKAELKAKTIQANRKIMEIKSQVKDAKRVIKRDFSQYQWREFGINDKR</sequence>